<reference evidence="3" key="1">
    <citation type="submission" date="2022-11" db="UniProtKB">
        <authorList>
            <consortium name="WormBaseParasite"/>
        </authorList>
    </citation>
    <scope>IDENTIFICATION</scope>
</reference>
<dbReference type="PANTHER" id="PTHR45849">
    <property type="entry name" value="FACT COMPLEX SUBUNIT SSRP1"/>
    <property type="match status" value="1"/>
</dbReference>
<name>A0A914RB06_PAREQ</name>
<organism evidence="2 3">
    <name type="scientific">Parascaris equorum</name>
    <name type="common">Equine roundworm</name>
    <dbReference type="NCBI Taxonomy" id="6256"/>
    <lineage>
        <taxon>Eukaryota</taxon>
        <taxon>Metazoa</taxon>
        <taxon>Ecdysozoa</taxon>
        <taxon>Nematoda</taxon>
        <taxon>Chromadorea</taxon>
        <taxon>Rhabditida</taxon>
        <taxon>Spirurina</taxon>
        <taxon>Ascaridomorpha</taxon>
        <taxon>Ascaridoidea</taxon>
        <taxon>Ascarididae</taxon>
        <taxon>Parascaris</taxon>
    </lineage>
</organism>
<proteinExistence type="predicted"/>
<dbReference type="PANTHER" id="PTHR45849:SF1">
    <property type="entry name" value="FACT COMPLEX SUBUNIT SSRP1"/>
    <property type="match status" value="1"/>
</dbReference>
<sequence>LVFIEGQVLEFEVDEKPCFEIPLSNVSNCTSGKSEAVLEFHQNDDCAVSLMEMRFHIPTDPDADEDADPVEEFRRAVMQYAGIETETDQPVATLQQILCTTPRYVCLATLLGLISLKCFPLIGLIEWSC</sequence>
<evidence type="ECO:0000313" key="3">
    <source>
        <dbReference type="WBParaSite" id="PEQ_0000367301-mRNA-1"/>
    </source>
</evidence>
<protein>
    <submittedName>
        <fullName evidence="3">SSRP1 dimerization domain-containing protein</fullName>
    </submittedName>
</protein>
<dbReference type="InterPro" id="IPR024954">
    <property type="entry name" value="SSRP1_DD"/>
</dbReference>
<feature type="domain" description="SSRP1 dimerization" evidence="1">
    <location>
        <begin position="4"/>
        <end position="59"/>
    </location>
</feature>
<dbReference type="GO" id="GO:0031491">
    <property type="term" value="F:nucleosome binding"/>
    <property type="evidence" value="ECO:0007669"/>
    <property type="project" value="TreeGrafter"/>
</dbReference>
<dbReference type="InterPro" id="IPR050454">
    <property type="entry name" value="RTT106/SSRP1_HistChap/FACT"/>
</dbReference>
<dbReference type="Proteomes" id="UP000887564">
    <property type="component" value="Unplaced"/>
</dbReference>
<dbReference type="GO" id="GO:0035101">
    <property type="term" value="C:FACT complex"/>
    <property type="evidence" value="ECO:0007669"/>
    <property type="project" value="TreeGrafter"/>
</dbReference>
<accession>A0A914RB06</accession>
<dbReference type="AlphaFoldDB" id="A0A914RB06"/>
<dbReference type="GO" id="GO:1902275">
    <property type="term" value="P:regulation of chromatin organization"/>
    <property type="evidence" value="ECO:0007669"/>
    <property type="project" value="TreeGrafter"/>
</dbReference>
<evidence type="ECO:0000259" key="1">
    <source>
        <dbReference type="Pfam" id="PF03531"/>
    </source>
</evidence>
<dbReference type="WBParaSite" id="PEQ_0000367301-mRNA-1">
    <property type="protein sequence ID" value="PEQ_0000367301-mRNA-1"/>
    <property type="gene ID" value="PEQ_0000367301"/>
</dbReference>
<dbReference type="Gene3D" id="2.30.29.220">
    <property type="entry name" value="Structure-specific recognition protein (SSRP1)"/>
    <property type="match status" value="1"/>
</dbReference>
<dbReference type="Pfam" id="PF03531">
    <property type="entry name" value="SSrecog"/>
    <property type="match status" value="1"/>
</dbReference>
<dbReference type="GO" id="GO:0042393">
    <property type="term" value="F:histone binding"/>
    <property type="evidence" value="ECO:0007669"/>
    <property type="project" value="TreeGrafter"/>
</dbReference>
<evidence type="ECO:0000313" key="2">
    <source>
        <dbReference type="Proteomes" id="UP000887564"/>
    </source>
</evidence>
<dbReference type="InterPro" id="IPR038167">
    <property type="entry name" value="SSRP1_sf"/>
</dbReference>
<keyword evidence="2" id="KW-1185">Reference proteome</keyword>